<dbReference type="PANTHER" id="PTHR47074">
    <property type="entry name" value="BNAC02G40300D PROTEIN"/>
    <property type="match status" value="1"/>
</dbReference>
<dbReference type="InterPro" id="IPR052929">
    <property type="entry name" value="RNase_H-like_EbsB-rel"/>
</dbReference>
<evidence type="ECO:0000313" key="3">
    <source>
        <dbReference type="Proteomes" id="UP000607653"/>
    </source>
</evidence>
<dbReference type="InterPro" id="IPR036397">
    <property type="entry name" value="RNaseH_sf"/>
</dbReference>
<dbReference type="InterPro" id="IPR002156">
    <property type="entry name" value="RNaseH_domain"/>
</dbReference>
<dbReference type="Proteomes" id="UP000607653">
    <property type="component" value="Unassembled WGS sequence"/>
</dbReference>
<dbReference type="EMBL" id="DUZY01000004">
    <property type="protein sequence ID" value="DAD35546.1"/>
    <property type="molecule type" value="Genomic_DNA"/>
</dbReference>
<organism evidence="2 3">
    <name type="scientific">Nelumbo nucifera</name>
    <name type="common">Sacred lotus</name>
    <dbReference type="NCBI Taxonomy" id="4432"/>
    <lineage>
        <taxon>Eukaryota</taxon>
        <taxon>Viridiplantae</taxon>
        <taxon>Streptophyta</taxon>
        <taxon>Embryophyta</taxon>
        <taxon>Tracheophyta</taxon>
        <taxon>Spermatophyta</taxon>
        <taxon>Magnoliopsida</taxon>
        <taxon>Proteales</taxon>
        <taxon>Nelumbonaceae</taxon>
        <taxon>Nelumbo</taxon>
    </lineage>
</organism>
<dbReference type="InterPro" id="IPR044730">
    <property type="entry name" value="RNase_H-like_dom_plant"/>
</dbReference>
<name>A0A822YXR3_NELNU</name>
<evidence type="ECO:0000259" key="1">
    <source>
        <dbReference type="Pfam" id="PF13456"/>
    </source>
</evidence>
<dbReference type="Gene3D" id="3.30.420.10">
    <property type="entry name" value="Ribonuclease H-like superfamily/Ribonuclease H"/>
    <property type="match status" value="1"/>
</dbReference>
<reference evidence="2 3" key="1">
    <citation type="journal article" date="2020" name="Mol. Biol. Evol.">
        <title>Distinct Expression and Methylation Patterns for Genes with Different Fates following a Single Whole-Genome Duplication in Flowering Plants.</title>
        <authorList>
            <person name="Shi T."/>
            <person name="Rahmani R.S."/>
            <person name="Gugger P.F."/>
            <person name="Wang M."/>
            <person name="Li H."/>
            <person name="Zhang Y."/>
            <person name="Li Z."/>
            <person name="Wang Q."/>
            <person name="Van de Peer Y."/>
            <person name="Marchal K."/>
            <person name="Chen J."/>
        </authorList>
    </citation>
    <scope>NUCLEOTIDE SEQUENCE [LARGE SCALE GENOMIC DNA]</scope>
    <source>
        <tissue evidence="2">Leaf</tissue>
    </source>
</reference>
<feature type="domain" description="RNase H type-1" evidence="1">
    <location>
        <begin position="37"/>
        <end position="152"/>
    </location>
</feature>
<proteinExistence type="predicted"/>
<sequence length="179" mass="19530">MEATSSQTQPPSNGEAVNSVFWTPPQANSLKLNVVGAFLAVNTIAFGLVFRDQRDIFVVAKCGKASAVSALQSEALGVLNGLLFARELQFKKVIIESDNKSLVSWLKKKEIDCLAEISTIVQDCLRVASFSYVSFSFVKRSANKAAHVAAQRGLLGPEQWLDAAPFWFVGALSDDWFDV</sequence>
<dbReference type="Pfam" id="PF13456">
    <property type="entry name" value="RVT_3"/>
    <property type="match status" value="1"/>
</dbReference>
<gene>
    <name evidence="2" type="ORF">HUJ06_006186</name>
</gene>
<dbReference type="CDD" id="cd06222">
    <property type="entry name" value="RNase_H_like"/>
    <property type="match status" value="1"/>
</dbReference>
<dbReference type="AlphaFoldDB" id="A0A822YXR3"/>
<dbReference type="GO" id="GO:0003676">
    <property type="term" value="F:nucleic acid binding"/>
    <property type="evidence" value="ECO:0007669"/>
    <property type="project" value="InterPro"/>
</dbReference>
<protein>
    <recommendedName>
        <fullName evidence="1">RNase H type-1 domain-containing protein</fullName>
    </recommendedName>
</protein>
<dbReference type="SUPFAM" id="SSF53098">
    <property type="entry name" value="Ribonuclease H-like"/>
    <property type="match status" value="1"/>
</dbReference>
<dbReference type="PANTHER" id="PTHR47074:SF11">
    <property type="entry name" value="REVERSE TRANSCRIPTASE-LIKE PROTEIN"/>
    <property type="match status" value="1"/>
</dbReference>
<keyword evidence="3" id="KW-1185">Reference proteome</keyword>
<dbReference type="GO" id="GO:0004523">
    <property type="term" value="F:RNA-DNA hybrid ribonuclease activity"/>
    <property type="evidence" value="ECO:0007669"/>
    <property type="project" value="InterPro"/>
</dbReference>
<dbReference type="InterPro" id="IPR012337">
    <property type="entry name" value="RNaseH-like_sf"/>
</dbReference>
<comment type="caution">
    <text evidence="2">The sequence shown here is derived from an EMBL/GenBank/DDBJ whole genome shotgun (WGS) entry which is preliminary data.</text>
</comment>
<accession>A0A822YXR3</accession>
<evidence type="ECO:0000313" key="2">
    <source>
        <dbReference type="EMBL" id="DAD35546.1"/>
    </source>
</evidence>